<feature type="binding site" evidence="7">
    <location>
        <position position="16"/>
    </location>
    <ligand>
        <name>[4Fe-4S] cluster</name>
        <dbReference type="ChEBI" id="CHEBI:49883"/>
        <label>1</label>
    </ligand>
</feature>
<feature type="domain" description="4Fe-4S ferredoxin-type" evidence="8">
    <location>
        <begin position="66"/>
        <end position="97"/>
    </location>
</feature>
<dbReference type="PROSITE" id="PS51379">
    <property type="entry name" value="4FE4S_FER_2"/>
    <property type="match status" value="3"/>
</dbReference>
<evidence type="ECO:0000256" key="3">
    <source>
        <dbReference type="ARBA" id="ARBA00022723"/>
    </source>
</evidence>
<evidence type="ECO:0000256" key="1">
    <source>
        <dbReference type="ARBA" id="ARBA00004196"/>
    </source>
</evidence>
<dbReference type="SUPFAM" id="SSF54862">
    <property type="entry name" value="4Fe-4S ferredoxins"/>
    <property type="match status" value="1"/>
</dbReference>
<feature type="binding site" evidence="7">
    <location>
        <position position="87"/>
    </location>
    <ligand>
        <name>[4Fe-4S] cluster</name>
        <dbReference type="ChEBI" id="CHEBI:49883"/>
        <label>4</label>
    </ligand>
</feature>
<dbReference type="GO" id="GO:0046872">
    <property type="term" value="F:metal ion binding"/>
    <property type="evidence" value="ECO:0007669"/>
    <property type="project" value="UniProtKB-KW"/>
</dbReference>
<feature type="binding site" evidence="7">
    <location>
        <position position="144"/>
    </location>
    <ligand>
        <name>[4Fe-4S] cluster</name>
        <dbReference type="ChEBI" id="CHEBI:49883"/>
        <label>2</label>
    </ligand>
</feature>
<name>A0A0Q3VJQ5_9BACI</name>
<dbReference type="PATRIC" id="fig|1637975.4.peg.5129"/>
<evidence type="ECO:0000259" key="8">
    <source>
        <dbReference type="PROSITE" id="PS51379"/>
    </source>
</evidence>
<dbReference type="GO" id="GO:0030313">
    <property type="term" value="C:cell envelope"/>
    <property type="evidence" value="ECO:0007669"/>
    <property type="project" value="UniProtKB-SubCell"/>
</dbReference>
<keyword evidence="10" id="KW-1185">Reference proteome</keyword>
<sequence length="272" mass="30010">MAETIKLVDVTKCDGCRACMVSCKNWNDLPSEMEDFHGSYQSHEKITANTWNVLTFNEQERKDGGLDWLFRHSSCLHCTEAACEKACPENAISHTEFGSVVVDYDTCVGCGYCVQACSFDAINLATYIDKNGKEFRKAQKCTQCTDRLEEGLQPACATACHTGAIVYGDKDELLSSAEDRLAQIKERYPNANIYNPQGISGTNTVYILADKPTTYGLPENPKVALSQIVWKDYAQPIGKMMLGATTMAVIGSFIATNLNKKNHSSEGDQSHE</sequence>
<evidence type="ECO:0000256" key="6">
    <source>
        <dbReference type="ARBA" id="ARBA00023014"/>
    </source>
</evidence>
<evidence type="ECO:0000256" key="4">
    <source>
        <dbReference type="ARBA" id="ARBA00022737"/>
    </source>
</evidence>
<dbReference type="InterPro" id="IPR051555">
    <property type="entry name" value="FDH_Electron_Transfer_Unit"/>
</dbReference>
<proteinExistence type="predicted"/>
<comment type="caution">
    <text evidence="9">The sequence shown here is derived from an EMBL/GenBank/DDBJ whole genome shotgun (WGS) entry which is preliminary data.</text>
</comment>
<dbReference type="Proteomes" id="UP000050996">
    <property type="component" value="Unassembled WGS sequence"/>
</dbReference>
<feature type="binding site" evidence="7">
    <location>
        <position position="141"/>
    </location>
    <ligand>
        <name>[4Fe-4S] cluster</name>
        <dbReference type="ChEBI" id="CHEBI:49883"/>
        <label>2</label>
    </ligand>
</feature>
<accession>A0A0Q3VJQ5</accession>
<feature type="domain" description="4Fe-4S ferredoxin-type" evidence="8">
    <location>
        <begin position="4"/>
        <end position="34"/>
    </location>
</feature>
<evidence type="ECO:0000313" key="9">
    <source>
        <dbReference type="EMBL" id="KQL21563.1"/>
    </source>
</evidence>
<dbReference type="InterPro" id="IPR017896">
    <property type="entry name" value="4Fe4S_Fe-S-bd"/>
</dbReference>
<dbReference type="PANTHER" id="PTHR43545:SF1">
    <property type="entry name" value="HYDROGENASE-2 OPERON PROTEIN HYBA"/>
    <property type="match status" value="1"/>
</dbReference>
<comment type="cofactor">
    <cofactor evidence="7">
        <name>[4Fe-4S] cluster</name>
        <dbReference type="ChEBI" id="CHEBI:49883"/>
    </cofactor>
    <text evidence="7">Binds 4 [4Fe-4S] clusters per subunit.</text>
</comment>
<evidence type="ECO:0000313" key="10">
    <source>
        <dbReference type="Proteomes" id="UP000050996"/>
    </source>
</evidence>
<dbReference type="RefSeq" id="WP_056686833.1">
    <property type="nucleotide sequence ID" value="NZ_CP041305.1"/>
</dbReference>
<comment type="subcellular location">
    <subcellularLocation>
        <location evidence="1">Cell envelope</location>
    </subcellularLocation>
</comment>
<dbReference type="Gene3D" id="3.30.70.20">
    <property type="match status" value="2"/>
</dbReference>
<protein>
    <submittedName>
        <fullName evidence="9">4Fe-4S ferredoxin</fullName>
    </submittedName>
</protein>
<keyword evidence="3 7" id="KW-0479">Metal-binding</keyword>
<dbReference type="AlphaFoldDB" id="A0A0Q3VJQ5"/>
<dbReference type="EMBL" id="LJIX01000006">
    <property type="protein sequence ID" value="KQL21563.1"/>
    <property type="molecule type" value="Genomic_DNA"/>
</dbReference>
<dbReference type="InterPro" id="IPR014603">
    <property type="entry name" value="Formate_DH_Fe-S_su"/>
</dbReference>
<feature type="binding site" evidence="7">
    <location>
        <position position="113"/>
    </location>
    <ligand>
        <name>[4Fe-4S] cluster</name>
        <dbReference type="ChEBI" id="CHEBI:49883"/>
        <label>4</label>
    </ligand>
</feature>
<feature type="binding site" evidence="7">
    <location>
        <position position="156"/>
    </location>
    <ligand>
        <name>[4Fe-4S] cluster</name>
        <dbReference type="ChEBI" id="CHEBI:49883"/>
        <label>2</label>
    </ligand>
</feature>
<gene>
    <name evidence="9" type="ORF">AN957_25400</name>
</gene>
<feature type="binding site" evidence="7">
    <location>
        <position position="83"/>
    </location>
    <ligand>
        <name>[4Fe-4S] cluster</name>
        <dbReference type="ChEBI" id="CHEBI:49883"/>
        <label>3</label>
    </ligand>
</feature>
<dbReference type="PIRSF" id="PIRSF036298">
    <property type="entry name" value="FDH_4Fe4S"/>
    <property type="match status" value="1"/>
</dbReference>
<keyword evidence="4" id="KW-0677">Repeat</keyword>
<dbReference type="Pfam" id="PF13247">
    <property type="entry name" value="Fer4_11"/>
    <property type="match status" value="1"/>
</dbReference>
<dbReference type="GO" id="GO:0015944">
    <property type="term" value="P:formate oxidation"/>
    <property type="evidence" value="ECO:0007669"/>
    <property type="project" value="InterPro"/>
</dbReference>
<organism evidence="9 10">
    <name type="scientific">Cytobacillus solani</name>
    <dbReference type="NCBI Taxonomy" id="1637975"/>
    <lineage>
        <taxon>Bacteria</taxon>
        <taxon>Bacillati</taxon>
        <taxon>Bacillota</taxon>
        <taxon>Bacilli</taxon>
        <taxon>Bacillales</taxon>
        <taxon>Bacillaceae</taxon>
        <taxon>Cytobacillus</taxon>
    </lineage>
</organism>
<dbReference type="STRING" id="1637975.AN957_25400"/>
<feature type="binding site" evidence="7">
    <location>
        <position position="19"/>
    </location>
    <ligand>
        <name>[4Fe-4S] cluster</name>
        <dbReference type="ChEBI" id="CHEBI:49883"/>
        <label>1</label>
    </ligand>
</feature>
<feature type="binding site" evidence="7">
    <location>
        <position position="13"/>
    </location>
    <ligand>
        <name>[4Fe-4S] cluster</name>
        <dbReference type="ChEBI" id="CHEBI:49883"/>
        <label>1</label>
    </ligand>
</feature>
<feature type="domain" description="4Fe-4S ferredoxin-type" evidence="8">
    <location>
        <begin position="98"/>
        <end position="127"/>
    </location>
</feature>
<feature type="binding site" evidence="7">
    <location>
        <position position="23"/>
    </location>
    <ligand>
        <name>[4Fe-4S] cluster</name>
        <dbReference type="ChEBI" id="CHEBI:49883"/>
        <label>2</label>
    </ligand>
</feature>
<feature type="binding site" evidence="7">
    <location>
        <position position="75"/>
    </location>
    <ligand>
        <name>[4Fe-4S] cluster</name>
        <dbReference type="ChEBI" id="CHEBI:49883"/>
        <label>3</label>
    </ligand>
</feature>
<dbReference type="PANTHER" id="PTHR43545">
    <property type="entry name" value="FORMATE DEHYDROGENASE, NITRATE-INDUCIBLE, IRON-SULFUR SUBUNIT"/>
    <property type="match status" value="1"/>
</dbReference>
<dbReference type="GO" id="GO:0045333">
    <property type="term" value="P:cellular respiration"/>
    <property type="evidence" value="ECO:0007669"/>
    <property type="project" value="InterPro"/>
</dbReference>
<feature type="binding site" evidence="7">
    <location>
        <position position="110"/>
    </location>
    <ligand>
        <name>[4Fe-4S] cluster</name>
        <dbReference type="ChEBI" id="CHEBI:49883"/>
        <label>4</label>
    </ligand>
</feature>
<dbReference type="GO" id="GO:0051539">
    <property type="term" value="F:4 iron, 4 sulfur cluster binding"/>
    <property type="evidence" value="ECO:0007669"/>
    <property type="project" value="UniProtKB-KW"/>
</dbReference>
<evidence type="ECO:0000256" key="7">
    <source>
        <dbReference type="PIRSR" id="PIRSR036298-50"/>
    </source>
</evidence>
<evidence type="ECO:0000256" key="5">
    <source>
        <dbReference type="ARBA" id="ARBA00023004"/>
    </source>
</evidence>
<keyword evidence="5 7" id="KW-0408">Iron</keyword>
<reference evidence="9 10" key="1">
    <citation type="submission" date="2015-09" db="EMBL/GenBank/DDBJ databases">
        <title>Genome sequencing project for genomic taxonomy and phylogenomics of Bacillus-like bacteria.</title>
        <authorList>
            <person name="Liu B."/>
            <person name="Wang J."/>
            <person name="Zhu Y."/>
            <person name="Liu G."/>
            <person name="Chen Q."/>
            <person name="Chen Z."/>
            <person name="Lan J."/>
            <person name="Che J."/>
            <person name="Ge C."/>
            <person name="Shi H."/>
            <person name="Pan Z."/>
            <person name="Liu X."/>
        </authorList>
    </citation>
    <scope>NUCLEOTIDE SEQUENCE [LARGE SCALE GENOMIC DNA]</scope>
    <source>
        <strain evidence="9 10">FJAT-18043</strain>
    </source>
</reference>
<dbReference type="CDD" id="cd10562">
    <property type="entry name" value="FDH_b_like"/>
    <property type="match status" value="1"/>
</dbReference>
<keyword evidence="6 7" id="KW-0411">Iron-sulfur</keyword>
<keyword evidence="2 7" id="KW-0004">4Fe-4S</keyword>
<feature type="binding site" evidence="7">
    <location>
        <position position="107"/>
    </location>
    <ligand>
        <name>[4Fe-4S] cluster</name>
        <dbReference type="ChEBI" id="CHEBI:49883"/>
        <label>4</label>
    </ligand>
</feature>
<feature type="binding site" evidence="7">
    <location>
        <position position="78"/>
    </location>
    <ligand>
        <name>[4Fe-4S] cluster</name>
        <dbReference type="ChEBI" id="CHEBI:49883"/>
        <label>3</label>
    </ligand>
</feature>
<feature type="binding site" evidence="7">
    <location>
        <position position="160"/>
    </location>
    <ligand>
        <name>[4Fe-4S] cluster</name>
        <dbReference type="ChEBI" id="CHEBI:49883"/>
        <label>1</label>
    </ligand>
</feature>
<feature type="binding site" evidence="7">
    <location>
        <position position="117"/>
    </location>
    <ligand>
        <name>[4Fe-4S] cluster</name>
        <dbReference type="ChEBI" id="CHEBI:49883"/>
        <label>3</label>
    </ligand>
</feature>
<evidence type="ECO:0000256" key="2">
    <source>
        <dbReference type="ARBA" id="ARBA00022485"/>
    </source>
</evidence>